<keyword evidence="9" id="KW-1185">Reference proteome</keyword>
<keyword evidence="2" id="KW-1003">Cell membrane</keyword>
<dbReference type="Gene3D" id="3.40.50.300">
    <property type="entry name" value="P-loop containing nucleotide triphosphate hydrolases"/>
    <property type="match status" value="1"/>
</dbReference>
<protein>
    <submittedName>
        <fullName evidence="8">Fe3+/spermidine/putrescine ABC transporter ATP-binding protein</fullName>
    </submittedName>
</protein>
<dbReference type="Pfam" id="PF00005">
    <property type="entry name" value="ABC_tran"/>
    <property type="match status" value="1"/>
</dbReference>
<keyword evidence="3" id="KW-0547">Nucleotide-binding</keyword>
<dbReference type="SMART" id="SM00382">
    <property type="entry name" value="AAA"/>
    <property type="match status" value="1"/>
</dbReference>
<dbReference type="SUPFAM" id="SSF52540">
    <property type="entry name" value="P-loop containing nucleoside triphosphate hydrolases"/>
    <property type="match status" value="1"/>
</dbReference>
<dbReference type="Proteomes" id="UP000633205">
    <property type="component" value="Unassembled WGS sequence"/>
</dbReference>
<comment type="caution">
    <text evidence="8">The sequence shown here is derived from an EMBL/GenBank/DDBJ whole genome shotgun (WGS) entry which is preliminary data.</text>
</comment>
<proteinExistence type="predicted"/>
<dbReference type="GO" id="GO:0140359">
    <property type="term" value="F:ABC-type transporter activity"/>
    <property type="evidence" value="ECO:0007669"/>
    <property type="project" value="UniProtKB-ARBA"/>
</dbReference>
<evidence type="ECO:0000313" key="9">
    <source>
        <dbReference type="Proteomes" id="UP000633205"/>
    </source>
</evidence>
<dbReference type="AlphaFoldDB" id="A0A917DEZ3"/>
<keyword evidence="1" id="KW-0813">Transport</keyword>
<dbReference type="FunFam" id="3.40.50.300:FF:000042">
    <property type="entry name" value="Maltose/maltodextrin ABC transporter, ATP-binding protein"/>
    <property type="match status" value="1"/>
</dbReference>
<dbReference type="InterPro" id="IPR047641">
    <property type="entry name" value="ABC_transpr_MalK/UgpC-like"/>
</dbReference>
<keyword evidence="5" id="KW-1278">Translocase</keyword>
<dbReference type="PROSITE" id="PS00211">
    <property type="entry name" value="ABC_TRANSPORTER_1"/>
    <property type="match status" value="1"/>
</dbReference>
<keyword evidence="6" id="KW-0472">Membrane</keyword>
<dbReference type="PROSITE" id="PS50893">
    <property type="entry name" value="ABC_TRANSPORTER_2"/>
    <property type="match status" value="1"/>
</dbReference>
<feature type="domain" description="ABC transporter" evidence="7">
    <location>
        <begin position="1"/>
        <end position="219"/>
    </location>
</feature>
<keyword evidence="4 8" id="KW-0067">ATP-binding</keyword>
<dbReference type="Pfam" id="PF08402">
    <property type="entry name" value="TOBE_2"/>
    <property type="match status" value="1"/>
</dbReference>
<dbReference type="Gene3D" id="2.40.50.100">
    <property type="match status" value="1"/>
</dbReference>
<sequence>MSINVDPGEFLVLLGPSGCGKTTLLRMIAGLEKPDRGHISLNGSPVFDSERHVDLPPERRPASMVFQSYALWPHMTVFDNVAYPLRSQRVARDRVQKRVTDVLEIVGIGHLHAQFPNQLSGGQQQRVSLARAIVASQDVILFDEPLSNIDAKVREKLRLEIIRMQRELGFTALYVTHDQDEAMTLGTRIAVLDEGVVAQIDTPRAVYERPASAYVAAFVGTVDEFKGSVIERSPGHVRVRTTGQQEWDIAIHDNAMESVVVMARPERWTLAEGSNPGRNRLTGIVVSSMYLAGSRMQYLVRTAEGIIRVWASHGAEISQGAEVTISQTPADLLAFGRES</sequence>
<accession>A0A917DEZ3</accession>
<dbReference type="InterPro" id="IPR008995">
    <property type="entry name" value="Mo/tungstate-bd_C_term_dom"/>
</dbReference>
<evidence type="ECO:0000256" key="3">
    <source>
        <dbReference type="ARBA" id="ARBA00022741"/>
    </source>
</evidence>
<dbReference type="PANTHER" id="PTHR43875">
    <property type="entry name" value="MALTODEXTRIN IMPORT ATP-BINDING PROTEIN MSMX"/>
    <property type="match status" value="1"/>
</dbReference>
<organism evidence="8 9">
    <name type="scientific">Microbacterium faecale</name>
    <dbReference type="NCBI Taxonomy" id="1804630"/>
    <lineage>
        <taxon>Bacteria</taxon>
        <taxon>Bacillati</taxon>
        <taxon>Actinomycetota</taxon>
        <taxon>Actinomycetes</taxon>
        <taxon>Micrococcales</taxon>
        <taxon>Microbacteriaceae</taxon>
        <taxon>Microbacterium</taxon>
    </lineage>
</organism>
<dbReference type="PANTHER" id="PTHR43875:SF15">
    <property type="entry name" value="TREHALOSE IMPORT ATP-BINDING PROTEIN SUGC"/>
    <property type="match status" value="1"/>
</dbReference>
<evidence type="ECO:0000256" key="6">
    <source>
        <dbReference type="ARBA" id="ARBA00023136"/>
    </source>
</evidence>
<reference evidence="8" key="2">
    <citation type="submission" date="2020-09" db="EMBL/GenBank/DDBJ databases">
        <authorList>
            <person name="Sun Q."/>
            <person name="Zhou Y."/>
        </authorList>
    </citation>
    <scope>NUCLEOTIDE SEQUENCE</scope>
    <source>
        <strain evidence="8">CGMCC 1.15152</strain>
    </source>
</reference>
<dbReference type="EMBL" id="BMHO01000001">
    <property type="protein sequence ID" value="GGD31613.1"/>
    <property type="molecule type" value="Genomic_DNA"/>
</dbReference>
<evidence type="ECO:0000256" key="5">
    <source>
        <dbReference type="ARBA" id="ARBA00022967"/>
    </source>
</evidence>
<dbReference type="InterPro" id="IPR003593">
    <property type="entry name" value="AAA+_ATPase"/>
</dbReference>
<dbReference type="InterPro" id="IPR017871">
    <property type="entry name" value="ABC_transporter-like_CS"/>
</dbReference>
<dbReference type="GO" id="GO:0055052">
    <property type="term" value="C:ATP-binding cassette (ABC) transporter complex, substrate-binding subunit-containing"/>
    <property type="evidence" value="ECO:0007669"/>
    <property type="project" value="TreeGrafter"/>
</dbReference>
<name>A0A917DEZ3_9MICO</name>
<dbReference type="SUPFAM" id="SSF50331">
    <property type="entry name" value="MOP-like"/>
    <property type="match status" value="1"/>
</dbReference>
<gene>
    <name evidence="8" type="primary">sfuC</name>
    <name evidence="8" type="ORF">GCM10010915_09930</name>
</gene>
<dbReference type="InterPro" id="IPR003439">
    <property type="entry name" value="ABC_transporter-like_ATP-bd"/>
</dbReference>
<evidence type="ECO:0000256" key="1">
    <source>
        <dbReference type="ARBA" id="ARBA00022448"/>
    </source>
</evidence>
<evidence type="ECO:0000259" key="7">
    <source>
        <dbReference type="PROSITE" id="PS50893"/>
    </source>
</evidence>
<evidence type="ECO:0000313" key="8">
    <source>
        <dbReference type="EMBL" id="GGD31613.1"/>
    </source>
</evidence>
<dbReference type="InterPro" id="IPR027417">
    <property type="entry name" value="P-loop_NTPase"/>
</dbReference>
<dbReference type="GO" id="GO:0016887">
    <property type="term" value="F:ATP hydrolysis activity"/>
    <property type="evidence" value="ECO:0007669"/>
    <property type="project" value="InterPro"/>
</dbReference>
<dbReference type="GO" id="GO:0005524">
    <property type="term" value="F:ATP binding"/>
    <property type="evidence" value="ECO:0007669"/>
    <property type="project" value="UniProtKB-KW"/>
</dbReference>
<evidence type="ECO:0000256" key="2">
    <source>
        <dbReference type="ARBA" id="ARBA00022475"/>
    </source>
</evidence>
<evidence type="ECO:0000256" key="4">
    <source>
        <dbReference type="ARBA" id="ARBA00022840"/>
    </source>
</evidence>
<dbReference type="InterPro" id="IPR013611">
    <property type="entry name" value="Transp-assoc_OB_typ2"/>
</dbReference>
<reference evidence="8" key="1">
    <citation type="journal article" date="2014" name="Int. J. Syst. Evol. Microbiol.">
        <title>Complete genome sequence of Corynebacterium casei LMG S-19264T (=DSM 44701T), isolated from a smear-ripened cheese.</title>
        <authorList>
            <consortium name="US DOE Joint Genome Institute (JGI-PGF)"/>
            <person name="Walter F."/>
            <person name="Albersmeier A."/>
            <person name="Kalinowski J."/>
            <person name="Ruckert C."/>
        </authorList>
    </citation>
    <scope>NUCLEOTIDE SEQUENCE</scope>
    <source>
        <strain evidence="8">CGMCC 1.15152</strain>
    </source>
</reference>